<name>A0A0A9ANA4_ARUDO</name>
<reference evidence="1" key="2">
    <citation type="journal article" date="2015" name="Data Brief">
        <title>Shoot transcriptome of the giant reed, Arundo donax.</title>
        <authorList>
            <person name="Barrero R.A."/>
            <person name="Guerrero F.D."/>
            <person name="Moolhuijzen P."/>
            <person name="Goolsby J.A."/>
            <person name="Tidwell J."/>
            <person name="Bellgard S.E."/>
            <person name="Bellgard M.I."/>
        </authorList>
    </citation>
    <scope>NUCLEOTIDE SEQUENCE</scope>
    <source>
        <tissue evidence="1">Shoot tissue taken approximately 20 cm above the soil surface</tissue>
    </source>
</reference>
<sequence length="72" mass="8613">MRAYEPGDARLSAVEQRLLERDEFLAEIRDRLEQAQQYAKHQHDRHHREVSFAIGQWVWVQLLHRLLAFSGC</sequence>
<protein>
    <submittedName>
        <fullName evidence="1">Uncharacterized protein</fullName>
    </submittedName>
</protein>
<organism evidence="1">
    <name type="scientific">Arundo donax</name>
    <name type="common">Giant reed</name>
    <name type="synonym">Donax arundinaceus</name>
    <dbReference type="NCBI Taxonomy" id="35708"/>
    <lineage>
        <taxon>Eukaryota</taxon>
        <taxon>Viridiplantae</taxon>
        <taxon>Streptophyta</taxon>
        <taxon>Embryophyta</taxon>
        <taxon>Tracheophyta</taxon>
        <taxon>Spermatophyta</taxon>
        <taxon>Magnoliopsida</taxon>
        <taxon>Liliopsida</taxon>
        <taxon>Poales</taxon>
        <taxon>Poaceae</taxon>
        <taxon>PACMAD clade</taxon>
        <taxon>Arundinoideae</taxon>
        <taxon>Arundineae</taxon>
        <taxon>Arundo</taxon>
    </lineage>
</organism>
<proteinExistence type="predicted"/>
<dbReference type="AlphaFoldDB" id="A0A0A9ANA4"/>
<evidence type="ECO:0000313" key="1">
    <source>
        <dbReference type="EMBL" id="JAD48557.1"/>
    </source>
</evidence>
<reference evidence="1" key="1">
    <citation type="submission" date="2014-09" db="EMBL/GenBank/DDBJ databases">
        <authorList>
            <person name="Magalhaes I.L.F."/>
            <person name="Oliveira U."/>
            <person name="Santos F.R."/>
            <person name="Vidigal T.H.D.A."/>
            <person name="Brescovit A.D."/>
            <person name="Santos A.J."/>
        </authorList>
    </citation>
    <scope>NUCLEOTIDE SEQUENCE</scope>
    <source>
        <tissue evidence="1">Shoot tissue taken approximately 20 cm above the soil surface</tissue>
    </source>
</reference>
<dbReference type="EMBL" id="GBRH01249338">
    <property type="protein sequence ID" value="JAD48557.1"/>
    <property type="molecule type" value="Transcribed_RNA"/>
</dbReference>
<accession>A0A0A9ANA4</accession>